<sequence>MGISTERDFCSDTYIYHSTFFNLRILKLRGISDLIEKKLSKLIKFIEHKAKIGRLKIIA</sequence>
<accession>A0A3M7PM00</accession>
<dbReference type="AlphaFoldDB" id="A0A3M7PM00"/>
<evidence type="ECO:0000313" key="2">
    <source>
        <dbReference type="Proteomes" id="UP000276133"/>
    </source>
</evidence>
<gene>
    <name evidence="1" type="ORF">BpHYR1_003257</name>
</gene>
<protein>
    <submittedName>
        <fullName evidence="1">Uncharacterized protein</fullName>
    </submittedName>
</protein>
<evidence type="ECO:0000313" key="1">
    <source>
        <dbReference type="EMBL" id="RNA00137.1"/>
    </source>
</evidence>
<name>A0A3M7PM00_BRAPC</name>
<keyword evidence="2" id="KW-1185">Reference proteome</keyword>
<dbReference type="Proteomes" id="UP000276133">
    <property type="component" value="Unassembled WGS sequence"/>
</dbReference>
<proteinExistence type="predicted"/>
<organism evidence="1 2">
    <name type="scientific">Brachionus plicatilis</name>
    <name type="common">Marine rotifer</name>
    <name type="synonym">Brachionus muelleri</name>
    <dbReference type="NCBI Taxonomy" id="10195"/>
    <lineage>
        <taxon>Eukaryota</taxon>
        <taxon>Metazoa</taxon>
        <taxon>Spiralia</taxon>
        <taxon>Gnathifera</taxon>
        <taxon>Rotifera</taxon>
        <taxon>Eurotatoria</taxon>
        <taxon>Monogononta</taxon>
        <taxon>Pseudotrocha</taxon>
        <taxon>Ploima</taxon>
        <taxon>Brachionidae</taxon>
        <taxon>Brachionus</taxon>
    </lineage>
</organism>
<reference evidence="1 2" key="1">
    <citation type="journal article" date="2018" name="Sci. Rep.">
        <title>Genomic signatures of local adaptation to the degree of environmental predictability in rotifers.</title>
        <authorList>
            <person name="Franch-Gras L."/>
            <person name="Hahn C."/>
            <person name="Garcia-Roger E.M."/>
            <person name="Carmona M.J."/>
            <person name="Serra M."/>
            <person name="Gomez A."/>
        </authorList>
    </citation>
    <scope>NUCLEOTIDE SEQUENCE [LARGE SCALE GENOMIC DNA]</scope>
    <source>
        <strain evidence="1">HYR1</strain>
    </source>
</reference>
<dbReference type="EMBL" id="REGN01009900">
    <property type="protein sequence ID" value="RNA00137.1"/>
    <property type="molecule type" value="Genomic_DNA"/>
</dbReference>
<comment type="caution">
    <text evidence="1">The sequence shown here is derived from an EMBL/GenBank/DDBJ whole genome shotgun (WGS) entry which is preliminary data.</text>
</comment>